<evidence type="ECO:0000256" key="3">
    <source>
        <dbReference type="ARBA" id="ARBA00022790"/>
    </source>
</evidence>
<evidence type="ECO:0000256" key="1">
    <source>
        <dbReference type="ARBA" id="ARBA00008482"/>
    </source>
</evidence>
<dbReference type="Pfam" id="PF22061">
    <property type="entry name" value="CSN7_HB_subdom"/>
    <property type="match status" value="1"/>
</dbReference>
<gene>
    <name evidence="6" type="ORF">BJX66DRAFT_293065</name>
</gene>
<keyword evidence="7" id="KW-1185">Reference proteome</keyword>
<dbReference type="EMBL" id="JBFTWV010000007">
    <property type="protein sequence ID" value="KAL2799519.1"/>
    <property type="molecule type" value="Genomic_DNA"/>
</dbReference>
<comment type="subunit">
    <text evidence="2">Component of the COP9 signalosome (CSN) complex.</text>
</comment>
<evidence type="ECO:0000256" key="4">
    <source>
        <dbReference type="SAM" id="MobiDB-lite"/>
    </source>
</evidence>
<evidence type="ECO:0000256" key="2">
    <source>
        <dbReference type="ARBA" id="ARBA00011098"/>
    </source>
</evidence>
<evidence type="ECO:0000313" key="7">
    <source>
        <dbReference type="Proteomes" id="UP001610563"/>
    </source>
</evidence>
<dbReference type="InterPro" id="IPR000717">
    <property type="entry name" value="PCI_dom"/>
</dbReference>
<dbReference type="Proteomes" id="UP001610563">
    <property type="component" value="Unassembled WGS sequence"/>
</dbReference>
<dbReference type="PANTHER" id="PTHR15350:SF5">
    <property type="entry name" value="COP9 SIGNALOSOME COMPLEX SUBUNIT 7"/>
    <property type="match status" value="1"/>
</dbReference>
<dbReference type="InterPro" id="IPR045237">
    <property type="entry name" value="COPS7/eIF3m"/>
</dbReference>
<keyword evidence="3" id="KW-0736">Signalosome</keyword>
<comment type="caution">
    <text evidence="6">The sequence shown here is derived from an EMBL/GenBank/DDBJ whole genome shotgun (WGS) entry which is preliminary data.</text>
</comment>
<comment type="similarity">
    <text evidence="1">Belongs to the CSN7/EIF3M family. CSN7 subfamily.</text>
</comment>
<dbReference type="PANTHER" id="PTHR15350">
    <property type="entry name" value="COP9 SIGNALOSOME COMPLEX SUBUNIT 7/DENDRITIC CELL PROTEIN GA17"/>
    <property type="match status" value="1"/>
</dbReference>
<protein>
    <recommendedName>
        <fullName evidence="5">PCI domain-containing protein</fullName>
    </recommendedName>
</protein>
<dbReference type="PROSITE" id="PS50250">
    <property type="entry name" value="PCI"/>
    <property type="match status" value="1"/>
</dbReference>
<accession>A0ABR4GKD7</accession>
<feature type="region of interest" description="Disordered" evidence="4">
    <location>
        <begin position="231"/>
        <end position="254"/>
    </location>
</feature>
<organism evidence="6 7">
    <name type="scientific">Aspergillus keveii</name>
    <dbReference type="NCBI Taxonomy" id="714993"/>
    <lineage>
        <taxon>Eukaryota</taxon>
        <taxon>Fungi</taxon>
        <taxon>Dikarya</taxon>
        <taxon>Ascomycota</taxon>
        <taxon>Pezizomycotina</taxon>
        <taxon>Eurotiomycetes</taxon>
        <taxon>Eurotiomycetidae</taxon>
        <taxon>Eurotiales</taxon>
        <taxon>Aspergillaceae</taxon>
        <taxon>Aspergillus</taxon>
        <taxon>Aspergillus subgen. Nidulantes</taxon>
    </lineage>
</organism>
<name>A0ABR4GKD7_9EURO</name>
<evidence type="ECO:0000313" key="6">
    <source>
        <dbReference type="EMBL" id="KAL2799519.1"/>
    </source>
</evidence>
<dbReference type="SMART" id="SM00088">
    <property type="entry name" value="PINT"/>
    <property type="match status" value="1"/>
</dbReference>
<proteinExistence type="inferred from homology"/>
<sequence>MDQVHKRAMDALQPFVHLADSSSASSPRFVTNIITNATSSPHTYVFAELLERPSVQSLRSPDTPVELQGYLTLLEIFAWGTWQDYQQTPNLPALSDEQARKLRLLSLLSLASTTKPSTYDSLMSSLSLSAPSDLETLVTKAIYSSLITARLSPATTPPTVNVTSVAALRDVKPTSLPTIISTLAAWESRCGSVITDIEAETAKIRADSAQRRAREHARVIVIEKTLAKWNPESGEPSALGGDPAGRGGPSGRKLGWKKDFSAALRGRDFFGGGSNKREFDDDAFFDENANEIDALGSGMDIDEGAGARTGLGSVGARTAKRFLGKKS</sequence>
<dbReference type="Pfam" id="PF01399">
    <property type="entry name" value="PCI"/>
    <property type="match status" value="1"/>
</dbReference>
<reference evidence="6 7" key="1">
    <citation type="submission" date="2024-07" db="EMBL/GenBank/DDBJ databases">
        <title>Section-level genome sequencing and comparative genomics of Aspergillus sections Usti and Cavernicolus.</title>
        <authorList>
            <consortium name="Lawrence Berkeley National Laboratory"/>
            <person name="Nybo J.L."/>
            <person name="Vesth T.C."/>
            <person name="Theobald S."/>
            <person name="Frisvad J.C."/>
            <person name="Larsen T.O."/>
            <person name="Kjaerboelling I."/>
            <person name="Rothschild-Mancinelli K."/>
            <person name="Lyhne E.K."/>
            <person name="Kogle M.E."/>
            <person name="Barry K."/>
            <person name="Clum A."/>
            <person name="Na H."/>
            <person name="Ledsgaard L."/>
            <person name="Lin J."/>
            <person name="Lipzen A."/>
            <person name="Kuo A."/>
            <person name="Riley R."/>
            <person name="Mondo S."/>
            <person name="Labutti K."/>
            <person name="Haridas S."/>
            <person name="Pangalinan J."/>
            <person name="Salamov A.A."/>
            <person name="Simmons B.A."/>
            <person name="Magnuson J.K."/>
            <person name="Chen J."/>
            <person name="Drula E."/>
            <person name="Henrissat B."/>
            <person name="Wiebenga A."/>
            <person name="Lubbers R.J."/>
            <person name="Gomes A.C."/>
            <person name="Makela M.R."/>
            <person name="Stajich J."/>
            <person name="Grigoriev I.V."/>
            <person name="Mortensen U.H."/>
            <person name="De Vries R.P."/>
            <person name="Baker S.E."/>
            <person name="Andersen M.R."/>
        </authorList>
    </citation>
    <scope>NUCLEOTIDE SEQUENCE [LARGE SCALE GENOMIC DNA]</scope>
    <source>
        <strain evidence="6 7">CBS 209.92</strain>
    </source>
</reference>
<feature type="domain" description="PCI" evidence="5">
    <location>
        <begin position="4"/>
        <end position="165"/>
    </location>
</feature>
<evidence type="ECO:0000259" key="5">
    <source>
        <dbReference type="PROSITE" id="PS50250"/>
    </source>
</evidence>